<name>S4VRP0_9VIRU</name>
<evidence type="ECO:0000313" key="2">
    <source>
        <dbReference type="EMBL" id="AGO83028.1"/>
    </source>
</evidence>
<reference evidence="2 3" key="1">
    <citation type="journal article" date="2013" name="Science">
        <title>Pandoraviruses: amoeba viruses with genomes up to 2.5 Mb reaching that of parasitic eukaryotes.</title>
        <authorList>
            <person name="Philippe N."/>
            <person name="Legendre M."/>
            <person name="Doutre G."/>
            <person name="Coute Y."/>
            <person name="Poirot O."/>
            <person name="Lescot M."/>
            <person name="Arslan D."/>
            <person name="Seltzer V."/>
            <person name="Bertaux L."/>
            <person name="Bruley C."/>
            <person name="Garin J."/>
            <person name="Claverie J.M."/>
            <person name="Abergel C."/>
        </authorList>
    </citation>
    <scope>NUCLEOTIDE SEQUENCE [LARGE SCALE GENOMIC DNA]</scope>
    <source>
        <strain evidence="2">Melbourne</strain>
    </source>
</reference>
<protein>
    <recommendedName>
        <fullName evidence="4">F-box incomplete domain containing protein</fullName>
    </recommendedName>
</protein>
<dbReference type="Proteomes" id="UP000201566">
    <property type="component" value="Segment"/>
</dbReference>
<dbReference type="EMBL" id="KC977570">
    <property type="protein sequence ID" value="AGO83028.1"/>
    <property type="molecule type" value="Genomic_DNA"/>
</dbReference>
<dbReference type="KEGG" id="vg:16512192"/>
<proteinExistence type="predicted"/>
<sequence>MDSLPPEILCLVLNGAPTALRPDARGWSPPGRVRHARPFFDPRWRFAARAVCRLWREIIETPTPLQALAIARDRRRGRLPTTDDHDEHSDRCPKRIAGRLVHASAVAQWLATGTGPWAQGDVGAVLAWCEANGGASRGRALMAMVASDVPWAVDAAAAIARERSRSADGDDRPRDDDLAKDAGGGGVLHAWTDRREQSAHRAQMIKYDMWGVAARTASYRTLAALAARMSGSHRAHRIDRALDCACRLGRTAIACALLDDGARPGPMTWTYAANAPDPGPLVALLDRVGDPPPAYTFNAEHDYVPTKGARIYGAAAAGRWRTLAVCKERGIDFDCEAAFIGAAHARRTRVLAWLWGTLGHRKDDDEPSGSPVIDLAAAARSAVAHHNRGRAHDVDSLAWLCEVAGYVPLAAELAVLVQRACTDRQVECVLYMMERWPRDVLSLDATTLKHLFRACLCDGVGSLGRFLSVIDANAQSLGPDAICRLDLWEALASARADARHAWTQLPSVAACMRAAHDVSHGRAPRAVDIAQIDRLSGDAGLVWRCERECVSEADSAAEAARKPASIADDAAPCTDGVVLSALAPLATWCRPRPVAPDRFVPGWPRPLAPHLTSVDRVPHNTQNERIVQWLASVGLLVPPPPPPPLVRPTPGRGR</sequence>
<accession>S4VRP0</accession>
<evidence type="ECO:0008006" key="4">
    <source>
        <dbReference type="Google" id="ProtNLM"/>
    </source>
</evidence>
<dbReference type="RefSeq" id="YP_008319697.1">
    <property type="nucleotide sequence ID" value="NC_021858.1"/>
</dbReference>
<feature type="compositionally biased region" description="Basic and acidic residues" evidence="1">
    <location>
        <begin position="162"/>
        <end position="180"/>
    </location>
</feature>
<dbReference type="GeneID" id="16512192"/>
<evidence type="ECO:0000256" key="1">
    <source>
        <dbReference type="SAM" id="MobiDB-lite"/>
    </source>
</evidence>
<organism evidence="2 3">
    <name type="scientific">Pandoravirus dulcis</name>
    <dbReference type="NCBI Taxonomy" id="1349409"/>
    <lineage>
        <taxon>Viruses</taxon>
        <taxon>Pandoravirus</taxon>
    </lineage>
</organism>
<evidence type="ECO:0000313" key="3">
    <source>
        <dbReference type="Proteomes" id="UP000201566"/>
    </source>
</evidence>
<gene>
    <name evidence="2" type="ORF">pdul_cds_821</name>
</gene>
<feature type="region of interest" description="Disordered" evidence="1">
    <location>
        <begin position="162"/>
        <end position="193"/>
    </location>
</feature>